<dbReference type="AlphaFoldDB" id="A0AAV3U3J9"/>
<protein>
    <submittedName>
        <fullName evidence="1">Uncharacterized protein</fullName>
    </submittedName>
</protein>
<gene>
    <name evidence="1" type="ORF">GCM10025791_21120</name>
</gene>
<evidence type="ECO:0000313" key="2">
    <source>
        <dbReference type="Proteomes" id="UP001409585"/>
    </source>
</evidence>
<proteinExistence type="predicted"/>
<organism evidence="1 2">
    <name type="scientific">Halioxenophilus aromaticivorans</name>
    <dbReference type="NCBI Taxonomy" id="1306992"/>
    <lineage>
        <taxon>Bacteria</taxon>
        <taxon>Pseudomonadati</taxon>
        <taxon>Pseudomonadota</taxon>
        <taxon>Gammaproteobacteria</taxon>
        <taxon>Alteromonadales</taxon>
        <taxon>Alteromonadaceae</taxon>
        <taxon>Halioxenophilus</taxon>
    </lineage>
</organism>
<keyword evidence="2" id="KW-1185">Reference proteome</keyword>
<sequence>MFKTLGVTLGHEEQQPRYLKSVVHRNEHGNIIKIAVEKTDNPRFRTPAYDNLVKDGIPPWLRVGPD</sequence>
<accession>A0AAV3U3J9</accession>
<reference evidence="2" key="1">
    <citation type="journal article" date="2019" name="Int. J. Syst. Evol. Microbiol.">
        <title>The Global Catalogue of Microorganisms (GCM) 10K type strain sequencing project: providing services to taxonomists for standard genome sequencing and annotation.</title>
        <authorList>
            <consortium name="The Broad Institute Genomics Platform"/>
            <consortium name="The Broad Institute Genome Sequencing Center for Infectious Disease"/>
            <person name="Wu L."/>
            <person name="Ma J."/>
        </authorList>
    </citation>
    <scope>NUCLEOTIDE SEQUENCE [LARGE SCALE GENOMIC DNA]</scope>
    <source>
        <strain evidence="2">JCM 19134</strain>
    </source>
</reference>
<evidence type="ECO:0000313" key="1">
    <source>
        <dbReference type="EMBL" id="GAA4942397.1"/>
    </source>
</evidence>
<name>A0AAV3U3J9_9ALTE</name>
<comment type="caution">
    <text evidence="1">The sequence shown here is derived from an EMBL/GenBank/DDBJ whole genome shotgun (WGS) entry which is preliminary data.</text>
</comment>
<dbReference type="EMBL" id="BAABLX010000016">
    <property type="protein sequence ID" value="GAA4942397.1"/>
    <property type="molecule type" value="Genomic_DNA"/>
</dbReference>
<dbReference type="Proteomes" id="UP001409585">
    <property type="component" value="Unassembled WGS sequence"/>
</dbReference>